<comment type="catalytic activity">
    <reaction evidence="7">
        <text>a quaternary ammonium(out) + ATP + H2O = a quaternary ammonium(in) + ADP + phosphate + H(+)</text>
        <dbReference type="Rhea" id="RHEA:11036"/>
        <dbReference type="ChEBI" id="CHEBI:15377"/>
        <dbReference type="ChEBI" id="CHEBI:15378"/>
        <dbReference type="ChEBI" id="CHEBI:30616"/>
        <dbReference type="ChEBI" id="CHEBI:35267"/>
        <dbReference type="ChEBI" id="CHEBI:43474"/>
        <dbReference type="ChEBI" id="CHEBI:456216"/>
        <dbReference type="EC" id="7.6.2.9"/>
    </reaction>
</comment>
<evidence type="ECO:0000256" key="8">
    <source>
        <dbReference type="ARBA" id="ARBA00063934"/>
    </source>
</evidence>
<comment type="subcellular location">
    <subcellularLocation>
        <location evidence="10">Cell inner membrane</location>
        <topology evidence="10">Peripheral membrane protein</topology>
    </subcellularLocation>
</comment>
<keyword evidence="5 10" id="KW-0067">ATP-binding</keyword>
<evidence type="ECO:0000256" key="5">
    <source>
        <dbReference type="ARBA" id="ARBA00022840"/>
    </source>
</evidence>
<keyword evidence="10" id="KW-0472">Membrane</keyword>
<evidence type="ECO:0000256" key="1">
    <source>
        <dbReference type="ARBA" id="ARBA00005417"/>
    </source>
</evidence>
<feature type="domain" description="CBS" evidence="12">
    <location>
        <begin position="317"/>
        <end position="372"/>
    </location>
</feature>
<organism evidence="13 14">
    <name type="scientific">Sinobaca qinghaiensis</name>
    <dbReference type="NCBI Taxonomy" id="342944"/>
    <lineage>
        <taxon>Bacteria</taxon>
        <taxon>Bacillati</taxon>
        <taxon>Bacillota</taxon>
        <taxon>Bacilli</taxon>
        <taxon>Bacillales</taxon>
        <taxon>Sporolactobacillaceae</taxon>
        <taxon>Sinobaca</taxon>
    </lineage>
</organism>
<dbReference type="FunFam" id="3.40.50.300:FF:000425">
    <property type="entry name" value="Probable ABC transporter, ATP-binding subunit"/>
    <property type="match status" value="1"/>
</dbReference>
<dbReference type="GO" id="GO:0005524">
    <property type="term" value="F:ATP binding"/>
    <property type="evidence" value="ECO:0007669"/>
    <property type="project" value="UniProtKB-UniRule"/>
</dbReference>
<reference evidence="13 14" key="1">
    <citation type="submission" date="2018-09" db="EMBL/GenBank/DDBJ databases">
        <title>Genomic Encyclopedia of Archaeal and Bacterial Type Strains, Phase II (KMG-II): from individual species to whole genera.</title>
        <authorList>
            <person name="Goeker M."/>
        </authorList>
    </citation>
    <scope>NUCLEOTIDE SEQUENCE [LARGE SCALE GENOMIC DNA]</scope>
    <source>
        <strain evidence="13 14">DSM 17008</strain>
    </source>
</reference>
<dbReference type="PANTHER" id="PTHR43117">
    <property type="entry name" value="OSMOPROTECTANT IMPORT ATP-BINDING PROTEIN OSMV"/>
    <property type="match status" value="1"/>
</dbReference>
<evidence type="ECO:0000256" key="10">
    <source>
        <dbReference type="RuleBase" id="RU369116"/>
    </source>
</evidence>
<dbReference type="InterPro" id="IPR046342">
    <property type="entry name" value="CBS_dom_sf"/>
</dbReference>
<dbReference type="InterPro" id="IPR005892">
    <property type="entry name" value="Gly-betaine_transp_ATP-bd"/>
</dbReference>
<dbReference type="PANTHER" id="PTHR43117:SF4">
    <property type="entry name" value="OSMOPROTECTANT IMPORT ATP-BINDING PROTEIN OSMV"/>
    <property type="match status" value="1"/>
</dbReference>
<evidence type="ECO:0000256" key="3">
    <source>
        <dbReference type="ARBA" id="ARBA00022737"/>
    </source>
</evidence>
<keyword evidence="10" id="KW-0997">Cell inner membrane</keyword>
<comment type="caution">
    <text evidence="13">The sequence shown here is derived from an EMBL/GenBank/DDBJ whole genome shotgun (WGS) entry which is preliminary data.</text>
</comment>
<dbReference type="AlphaFoldDB" id="A0A419UWG5"/>
<comment type="subunit">
    <text evidence="10">The complex is probably composed of two ATP-binding proteins, two transmembrane proteins and a solute-binding protein.</text>
</comment>
<accession>A0A419UWG5</accession>
<evidence type="ECO:0000259" key="12">
    <source>
        <dbReference type="PROSITE" id="PS51371"/>
    </source>
</evidence>
<dbReference type="InterPro" id="IPR017871">
    <property type="entry name" value="ABC_transporter-like_CS"/>
</dbReference>
<sequence>MIRSAFLTLYARQQATMTKKGLDDMISFHDITKQFADQSTAVENFNLTINKGEFFVLIGPSGCGKTTTLKMINRLIEPTSGRITIEDKNITEWNRQELRWNIGYVLQQIALFPTMTIAENIAVVPEMRKWKKAAVEERVDELLNMVGLDPDTYRNRRPSELSGGQQQRIGVIRALAGNPDIILMDEPFSALDPISREQLQKDIRQLQADIKKTIVFVTHDIDEAMAIGDRICLMKDGGIVQVGTREELVNEPADDFVKNFIGDRRDPWDTRVKEVMNPNSHLLASTQDISDYPLYPAPLYIFKDDRTYVGRQAEEGIVSNDPAIHPEDTLKHALKSFDNTELEALPVLTGSRIEGVLSYKDIVQFMKKSQLEQEGELV</sequence>
<dbReference type="GO" id="GO:0015418">
    <property type="term" value="F:ABC-type quaternary ammonium compound transporting activity"/>
    <property type="evidence" value="ECO:0007669"/>
    <property type="project" value="UniProtKB-EC"/>
</dbReference>
<dbReference type="EMBL" id="RAPK01000011">
    <property type="protein sequence ID" value="RKD69482.1"/>
    <property type="molecule type" value="Genomic_DNA"/>
</dbReference>
<feature type="domain" description="ABC transporter" evidence="11">
    <location>
        <begin position="26"/>
        <end position="261"/>
    </location>
</feature>
<evidence type="ECO:0000256" key="6">
    <source>
        <dbReference type="ARBA" id="ARBA00023122"/>
    </source>
</evidence>
<evidence type="ECO:0000313" key="13">
    <source>
        <dbReference type="EMBL" id="RKD69482.1"/>
    </source>
</evidence>
<evidence type="ECO:0000256" key="9">
    <source>
        <dbReference type="PROSITE-ProRule" id="PRU00703"/>
    </source>
</evidence>
<protein>
    <recommendedName>
        <fullName evidence="10">Quaternary amine transport ATP-binding protein</fullName>
        <ecNumber evidence="10">7.6.2.9</ecNumber>
    </recommendedName>
</protein>
<comment type="similarity">
    <text evidence="1 10">Belongs to the ABC transporter superfamily.</text>
</comment>
<name>A0A419UWG5_9BACL</name>
<dbReference type="Pfam" id="PF00571">
    <property type="entry name" value="CBS"/>
    <property type="match status" value="1"/>
</dbReference>
<evidence type="ECO:0000256" key="4">
    <source>
        <dbReference type="ARBA" id="ARBA00022741"/>
    </source>
</evidence>
<dbReference type="GO" id="GO:0006865">
    <property type="term" value="P:amino acid transport"/>
    <property type="evidence" value="ECO:0007669"/>
    <property type="project" value="UniProtKB-UniRule"/>
</dbReference>
<dbReference type="InterPro" id="IPR003593">
    <property type="entry name" value="AAA+_ATPase"/>
</dbReference>
<dbReference type="Gene3D" id="3.10.580.10">
    <property type="entry name" value="CBS-domain"/>
    <property type="match status" value="1"/>
</dbReference>
<comment type="subunit">
    <text evidence="8">The complex is composed of two ATP-binding proteins (OpuCA), two transmembrane proteins (OpuCB and OpuCD) and a solute-binding protein (OpuCC).</text>
</comment>
<proteinExistence type="inferred from homology"/>
<keyword evidence="3" id="KW-0677">Repeat</keyword>
<keyword evidence="14" id="KW-1185">Reference proteome</keyword>
<evidence type="ECO:0000313" key="14">
    <source>
        <dbReference type="Proteomes" id="UP000285120"/>
    </source>
</evidence>
<dbReference type="InterPro" id="IPR000644">
    <property type="entry name" value="CBS_dom"/>
</dbReference>
<dbReference type="Gene3D" id="3.40.50.300">
    <property type="entry name" value="P-loop containing nucleotide triphosphate hydrolases"/>
    <property type="match status" value="1"/>
</dbReference>
<dbReference type="GO" id="GO:0031460">
    <property type="term" value="P:glycine betaine transport"/>
    <property type="evidence" value="ECO:0007669"/>
    <property type="project" value="InterPro"/>
</dbReference>
<dbReference type="SMART" id="SM00382">
    <property type="entry name" value="AAA"/>
    <property type="match status" value="1"/>
</dbReference>
<evidence type="ECO:0000259" key="11">
    <source>
        <dbReference type="PROSITE" id="PS50893"/>
    </source>
</evidence>
<dbReference type="Pfam" id="PF00005">
    <property type="entry name" value="ABC_tran"/>
    <property type="match status" value="1"/>
</dbReference>
<dbReference type="PROSITE" id="PS00211">
    <property type="entry name" value="ABC_TRANSPORTER_1"/>
    <property type="match status" value="1"/>
</dbReference>
<dbReference type="InterPro" id="IPR027417">
    <property type="entry name" value="P-loop_NTPase"/>
</dbReference>
<dbReference type="PROSITE" id="PS50893">
    <property type="entry name" value="ABC_TRANSPORTER_2"/>
    <property type="match status" value="1"/>
</dbReference>
<dbReference type="Proteomes" id="UP000285120">
    <property type="component" value="Unassembled WGS sequence"/>
</dbReference>
<keyword evidence="4 10" id="KW-0547">Nucleotide-binding</keyword>
<keyword evidence="10" id="KW-1003">Cell membrane</keyword>
<dbReference type="SUPFAM" id="SSF52540">
    <property type="entry name" value="P-loop containing nucleoside triphosphate hydrolases"/>
    <property type="match status" value="1"/>
</dbReference>
<evidence type="ECO:0000256" key="7">
    <source>
        <dbReference type="ARBA" id="ARBA00052482"/>
    </source>
</evidence>
<evidence type="ECO:0000256" key="2">
    <source>
        <dbReference type="ARBA" id="ARBA00022448"/>
    </source>
</evidence>
<dbReference type="PROSITE" id="PS51371">
    <property type="entry name" value="CBS"/>
    <property type="match status" value="1"/>
</dbReference>
<dbReference type="SUPFAM" id="SSF54631">
    <property type="entry name" value="CBS-domain pair"/>
    <property type="match status" value="1"/>
</dbReference>
<dbReference type="GO" id="GO:0005886">
    <property type="term" value="C:plasma membrane"/>
    <property type="evidence" value="ECO:0007669"/>
    <property type="project" value="UniProtKB-SubCell"/>
</dbReference>
<dbReference type="GO" id="GO:0016887">
    <property type="term" value="F:ATP hydrolysis activity"/>
    <property type="evidence" value="ECO:0007669"/>
    <property type="project" value="UniProtKB-UniRule"/>
</dbReference>
<dbReference type="EC" id="7.6.2.9" evidence="10"/>
<dbReference type="NCBIfam" id="TIGR01186">
    <property type="entry name" value="proV"/>
    <property type="match status" value="1"/>
</dbReference>
<gene>
    <name evidence="13" type="ORF">ATL39_2901</name>
</gene>
<keyword evidence="2 10" id="KW-0813">Transport</keyword>
<dbReference type="InterPro" id="IPR003439">
    <property type="entry name" value="ABC_transporter-like_ATP-bd"/>
</dbReference>
<keyword evidence="6 9" id="KW-0129">CBS domain</keyword>